<keyword evidence="2" id="KW-1185">Reference proteome</keyword>
<feature type="non-terminal residue" evidence="1">
    <location>
        <position position="89"/>
    </location>
</feature>
<dbReference type="EMBL" id="MIGC01004010">
    <property type="protein sequence ID" value="PHJ18620.1"/>
    <property type="molecule type" value="Genomic_DNA"/>
</dbReference>
<reference evidence="1 2" key="1">
    <citation type="journal article" date="2017" name="Int. J. Parasitol.">
        <title>The genome of the protozoan parasite Cystoisospora suis and a reverse vaccinology approach to identify vaccine candidates.</title>
        <authorList>
            <person name="Palmieri N."/>
            <person name="Shrestha A."/>
            <person name="Ruttkowski B."/>
            <person name="Beck T."/>
            <person name="Vogl C."/>
            <person name="Tomley F."/>
            <person name="Blake D.P."/>
            <person name="Joachim A."/>
        </authorList>
    </citation>
    <scope>NUCLEOTIDE SEQUENCE [LARGE SCALE GENOMIC DNA]</scope>
    <source>
        <strain evidence="1 2">Wien I</strain>
    </source>
</reference>
<dbReference type="RefSeq" id="XP_067920326.1">
    <property type="nucleotide sequence ID" value="XM_068067696.1"/>
</dbReference>
<sequence>MIQEPLFLLSLSSFLDYQGDKWTFYEASANDDERLNGHGGRRNSCERLIQDSFLLLFSSAPHGGDFSYDFLSFCGLSPNTCVPFSASFS</sequence>
<evidence type="ECO:0000313" key="2">
    <source>
        <dbReference type="Proteomes" id="UP000221165"/>
    </source>
</evidence>
<dbReference type="Proteomes" id="UP000221165">
    <property type="component" value="Unassembled WGS sequence"/>
</dbReference>
<dbReference type="GeneID" id="94430907"/>
<accession>A0A2C6KDK4</accession>
<gene>
    <name evidence="1" type="ORF">CSUI_007551</name>
</gene>
<dbReference type="AlphaFoldDB" id="A0A2C6KDK4"/>
<protein>
    <submittedName>
        <fullName evidence="1">Uncharacterized protein</fullName>
    </submittedName>
</protein>
<dbReference type="VEuPathDB" id="ToxoDB:CSUI_007551"/>
<evidence type="ECO:0000313" key="1">
    <source>
        <dbReference type="EMBL" id="PHJ18620.1"/>
    </source>
</evidence>
<organism evidence="1 2">
    <name type="scientific">Cystoisospora suis</name>
    <dbReference type="NCBI Taxonomy" id="483139"/>
    <lineage>
        <taxon>Eukaryota</taxon>
        <taxon>Sar</taxon>
        <taxon>Alveolata</taxon>
        <taxon>Apicomplexa</taxon>
        <taxon>Conoidasida</taxon>
        <taxon>Coccidia</taxon>
        <taxon>Eucoccidiorida</taxon>
        <taxon>Eimeriorina</taxon>
        <taxon>Sarcocystidae</taxon>
        <taxon>Cystoisospora</taxon>
    </lineage>
</organism>
<name>A0A2C6KDK4_9APIC</name>
<comment type="caution">
    <text evidence="1">The sequence shown here is derived from an EMBL/GenBank/DDBJ whole genome shotgun (WGS) entry which is preliminary data.</text>
</comment>
<proteinExistence type="predicted"/>